<evidence type="ECO:0000313" key="12">
    <source>
        <dbReference type="Proteomes" id="UP000176996"/>
    </source>
</evidence>
<comment type="pathway">
    <text evidence="1">One-carbon metabolism; tetrahydrofolate interconversion.</text>
</comment>
<proteinExistence type="predicted"/>
<feature type="domain" description="Tetrahydrofolate dehydrogenase/cyclohydrolase NAD(P)-binding" evidence="10">
    <location>
        <begin position="137"/>
        <end position="213"/>
    </location>
</feature>
<dbReference type="Proteomes" id="UP000176996">
    <property type="component" value="Unassembled WGS sequence"/>
</dbReference>
<evidence type="ECO:0000256" key="2">
    <source>
        <dbReference type="ARBA" id="ARBA00022563"/>
    </source>
</evidence>
<evidence type="ECO:0000256" key="1">
    <source>
        <dbReference type="ARBA" id="ARBA00004777"/>
    </source>
</evidence>
<dbReference type="GO" id="GO:0009086">
    <property type="term" value="P:methionine biosynthetic process"/>
    <property type="evidence" value="ECO:0007669"/>
    <property type="project" value="UniProtKB-KW"/>
</dbReference>
<evidence type="ECO:0000256" key="6">
    <source>
        <dbReference type="ARBA" id="ARBA00023002"/>
    </source>
</evidence>
<evidence type="ECO:0000256" key="7">
    <source>
        <dbReference type="ARBA" id="ARBA00023167"/>
    </source>
</evidence>
<dbReference type="Pfam" id="PF00763">
    <property type="entry name" value="THF_DHG_CYH"/>
    <property type="match status" value="1"/>
</dbReference>
<evidence type="ECO:0000259" key="10">
    <source>
        <dbReference type="Pfam" id="PF02882"/>
    </source>
</evidence>
<dbReference type="PANTHER" id="PTHR48099">
    <property type="entry name" value="C-1-TETRAHYDROFOLATE SYNTHASE, CYTOPLASMIC-RELATED"/>
    <property type="match status" value="1"/>
</dbReference>
<dbReference type="AlphaFoldDB" id="A0A1F6BXN5"/>
<dbReference type="GO" id="GO:0004477">
    <property type="term" value="F:methenyltetrahydrofolate cyclohydrolase activity"/>
    <property type="evidence" value="ECO:0007669"/>
    <property type="project" value="TreeGrafter"/>
</dbReference>
<keyword evidence="3" id="KW-0658">Purine biosynthesis</keyword>
<dbReference type="InterPro" id="IPR036291">
    <property type="entry name" value="NAD(P)-bd_dom_sf"/>
</dbReference>
<evidence type="ECO:0000313" key="11">
    <source>
        <dbReference type="EMBL" id="OGG41287.1"/>
    </source>
</evidence>
<feature type="domain" description="Tetrahydrofolate dehydrogenase/cyclohydrolase NAD(P)-binding" evidence="10">
    <location>
        <begin position="236"/>
        <end position="294"/>
    </location>
</feature>
<organism evidence="11 12">
    <name type="scientific">Candidatus Jorgensenbacteria bacterium RIFCSPLOWO2_01_FULL_45_25b</name>
    <dbReference type="NCBI Taxonomy" id="1798471"/>
    <lineage>
        <taxon>Bacteria</taxon>
        <taxon>Candidatus Joergenseniibacteriota</taxon>
    </lineage>
</organism>
<name>A0A1F6BXN5_9BACT</name>
<keyword evidence="4" id="KW-0378">Hydrolase</keyword>
<dbReference type="SUPFAM" id="SSF53223">
    <property type="entry name" value="Aminoacid dehydrogenase-like, N-terminal domain"/>
    <property type="match status" value="1"/>
</dbReference>
<evidence type="ECO:0000259" key="9">
    <source>
        <dbReference type="Pfam" id="PF00763"/>
    </source>
</evidence>
<evidence type="ECO:0000256" key="5">
    <source>
        <dbReference type="ARBA" id="ARBA00022857"/>
    </source>
</evidence>
<dbReference type="EMBL" id="MFKK01000013">
    <property type="protein sequence ID" value="OGG41287.1"/>
    <property type="molecule type" value="Genomic_DNA"/>
</dbReference>
<keyword evidence="7" id="KW-0028">Amino-acid biosynthesis</keyword>
<evidence type="ECO:0000256" key="8">
    <source>
        <dbReference type="ARBA" id="ARBA00023268"/>
    </source>
</evidence>
<keyword evidence="2" id="KW-0554">One-carbon metabolism</keyword>
<dbReference type="Pfam" id="PF02882">
    <property type="entry name" value="THF_DHG_CYH_C"/>
    <property type="match status" value="2"/>
</dbReference>
<dbReference type="STRING" id="1798471.A3A21_03985"/>
<dbReference type="InterPro" id="IPR020630">
    <property type="entry name" value="THF_DH/CycHdrlase_cat_dom"/>
</dbReference>
<dbReference type="Gene3D" id="3.40.50.10860">
    <property type="entry name" value="Leucine Dehydrogenase, chain A, domain 1"/>
    <property type="match status" value="1"/>
</dbReference>
<keyword evidence="8" id="KW-0511">Multifunctional enzyme</keyword>
<dbReference type="GO" id="GO:0035999">
    <property type="term" value="P:tetrahydrofolate interconversion"/>
    <property type="evidence" value="ECO:0007669"/>
    <property type="project" value="TreeGrafter"/>
</dbReference>
<protein>
    <recommendedName>
        <fullName evidence="13">Methenyltetrahydrofolate cyclohydrolase</fullName>
    </recommendedName>
</protein>
<evidence type="ECO:0000256" key="3">
    <source>
        <dbReference type="ARBA" id="ARBA00022755"/>
    </source>
</evidence>
<keyword evidence="6" id="KW-0560">Oxidoreductase</keyword>
<dbReference type="PANTHER" id="PTHR48099:SF5">
    <property type="entry name" value="C-1-TETRAHYDROFOLATE SYNTHASE, CYTOPLASMIC"/>
    <property type="match status" value="1"/>
</dbReference>
<sequence>MIINGKKIAEEIIAELKQKPVPKRFFAVFLVGNDSTSASFVRQKEKTAKALGIDFRIYSYPKEITNDKLRKEISRVALSKRCGGALVQLPLSSHLNRHYILNVIPREKDVDVLGERALGAFYAGRNLVLPPAVGTTQKILSTFNFQLSTSRVAVVGLGLLVGKPISVWLMGRVKELYLLDSSSDLSILKEADLVISGVGKAGLIKPSMLKKNASPVRGRPSVFSGRVAVAEGRPSSNGAGIIDFGYDEHGESIAGDFDASELTNLSTYKLAFYTPTPGGTGPILVAQLMENFYTLNGLSS</sequence>
<dbReference type="GO" id="GO:0005829">
    <property type="term" value="C:cytosol"/>
    <property type="evidence" value="ECO:0007669"/>
    <property type="project" value="TreeGrafter"/>
</dbReference>
<comment type="caution">
    <text evidence="11">The sequence shown here is derived from an EMBL/GenBank/DDBJ whole genome shotgun (WGS) entry which is preliminary data.</text>
</comment>
<accession>A0A1F6BXN5</accession>
<keyword evidence="5" id="KW-0521">NADP</keyword>
<gene>
    <name evidence="11" type="ORF">A3A21_03985</name>
</gene>
<evidence type="ECO:0008006" key="13">
    <source>
        <dbReference type="Google" id="ProtNLM"/>
    </source>
</evidence>
<dbReference type="GO" id="GO:0004488">
    <property type="term" value="F:methylenetetrahydrofolate dehydrogenase (NADP+) activity"/>
    <property type="evidence" value="ECO:0007669"/>
    <property type="project" value="InterPro"/>
</dbReference>
<reference evidence="11 12" key="1">
    <citation type="journal article" date="2016" name="Nat. Commun.">
        <title>Thousands of microbial genomes shed light on interconnected biogeochemical processes in an aquifer system.</title>
        <authorList>
            <person name="Anantharaman K."/>
            <person name="Brown C.T."/>
            <person name="Hug L.A."/>
            <person name="Sharon I."/>
            <person name="Castelle C.J."/>
            <person name="Probst A.J."/>
            <person name="Thomas B.C."/>
            <person name="Singh A."/>
            <person name="Wilkins M.J."/>
            <person name="Karaoz U."/>
            <person name="Brodie E.L."/>
            <person name="Williams K.H."/>
            <person name="Hubbard S.S."/>
            <person name="Banfield J.F."/>
        </authorList>
    </citation>
    <scope>NUCLEOTIDE SEQUENCE [LARGE SCALE GENOMIC DNA]</scope>
</reference>
<dbReference type="SUPFAM" id="SSF51735">
    <property type="entry name" value="NAD(P)-binding Rossmann-fold domains"/>
    <property type="match status" value="1"/>
</dbReference>
<feature type="domain" description="Tetrahydrofolate dehydrogenase/cyclohydrolase catalytic" evidence="9">
    <location>
        <begin position="3"/>
        <end position="111"/>
    </location>
</feature>
<dbReference type="InterPro" id="IPR020631">
    <property type="entry name" value="THF_DH/CycHdrlase_NAD-bd_dom"/>
</dbReference>
<evidence type="ECO:0000256" key="4">
    <source>
        <dbReference type="ARBA" id="ARBA00022801"/>
    </source>
</evidence>
<dbReference type="InterPro" id="IPR000672">
    <property type="entry name" value="THF_DH/CycHdrlase"/>
</dbReference>
<dbReference type="Gene3D" id="3.40.50.720">
    <property type="entry name" value="NAD(P)-binding Rossmann-like Domain"/>
    <property type="match status" value="1"/>
</dbReference>
<keyword evidence="7" id="KW-0486">Methionine biosynthesis</keyword>
<dbReference type="GO" id="GO:0006164">
    <property type="term" value="P:purine nucleotide biosynthetic process"/>
    <property type="evidence" value="ECO:0007669"/>
    <property type="project" value="UniProtKB-KW"/>
</dbReference>
<dbReference type="InterPro" id="IPR046346">
    <property type="entry name" value="Aminoacid_DH-like_N_sf"/>
</dbReference>
<dbReference type="PRINTS" id="PR00085">
    <property type="entry name" value="THFDHDRGNASE"/>
</dbReference>